<dbReference type="PROSITE" id="PS50159">
    <property type="entry name" value="RIBOSOMAL_S13_2"/>
    <property type="match status" value="1"/>
</dbReference>
<dbReference type="InterPro" id="IPR018269">
    <property type="entry name" value="Ribosomal_uS13_CS"/>
</dbReference>
<dbReference type="Proteomes" id="UP000070263">
    <property type="component" value="Unassembled WGS sequence"/>
</dbReference>
<dbReference type="Gene3D" id="4.10.910.10">
    <property type="entry name" value="30s ribosomal protein s13, domain 2"/>
    <property type="match status" value="1"/>
</dbReference>
<proteinExistence type="inferred from homology"/>
<comment type="caution">
    <text evidence="9">The sequence shown here is derived from an EMBL/GenBank/DDBJ whole genome shotgun (WGS) entry which is preliminary data.</text>
</comment>
<feature type="compositionally biased region" description="Basic and acidic residues" evidence="8">
    <location>
        <begin position="154"/>
        <end position="163"/>
    </location>
</feature>
<evidence type="ECO:0000256" key="3">
    <source>
        <dbReference type="ARBA" id="ARBA00022884"/>
    </source>
</evidence>
<dbReference type="PIRSF" id="PIRSF002134">
    <property type="entry name" value="Ribosomal_S13"/>
    <property type="match status" value="1"/>
</dbReference>
<comment type="function">
    <text evidence="6">Located at the top of the head of the 30S subunit, it contacts several helices of the 16S rRNA. In the 70S ribosome it contacts the 23S rRNA (bridge B1a) and protein L5 of the 50S subunit (bridge B1b), connecting the 2 subunits; these bridges are implicated in subunit movement.</text>
</comment>
<sequence length="169" mass="19027">MSGEEKEEKNEDESIKGIVRLAGRDLSGARRVQAALTNLKGIGPSMARAIVHAAELDSTRKIGSLDEDEISDLSEVLKNPIDYEVPNWMANRRKDYETGEDLHLLGGDIEMAEREDISREKDIQSRRGIRHQRGLPVRGQRTRSTGRKGMTVGVEREKLKEKSEETEES</sequence>
<keyword evidence="4 6" id="KW-0689">Ribosomal protein</keyword>
<comment type="similarity">
    <text evidence="1 6 7">Belongs to the universal ribosomal protein uS13 family.</text>
</comment>
<evidence type="ECO:0000256" key="8">
    <source>
        <dbReference type="SAM" id="MobiDB-lite"/>
    </source>
</evidence>
<name>A0A133VKA7_9EURY</name>
<dbReference type="InterPro" id="IPR027437">
    <property type="entry name" value="Rbsml_uS13_C"/>
</dbReference>
<evidence type="ECO:0000256" key="4">
    <source>
        <dbReference type="ARBA" id="ARBA00022980"/>
    </source>
</evidence>
<organism evidence="9 10">
    <name type="scientific">candidate division MSBL1 archaeon SCGC-AAA382A20</name>
    <dbReference type="NCBI Taxonomy" id="1698280"/>
    <lineage>
        <taxon>Archaea</taxon>
        <taxon>Methanobacteriati</taxon>
        <taxon>Methanobacteriota</taxon>
        <taxon>candidate division MSBL1</taxon>
    </lineage>
</organism>
<dbReference type="GO" id="GO:0015935">
    <property type="term" value="C:small ribosomal subunit"/>
    <property type="evidence" value="ECO:0007669"/>
    <property type="project" value="TreeGrafter"/>
</dbReference>
<comment type="subunit">
    <text evidence="6">Part of the 30S ribosomal subunit. Forms a loose heterodimer with protein S19. Forms two bridges to the 50S subunit in the 70S ribosome.</text>
</comment>
<accession>A0A133VKA7</accession>
<evidence type="ECO:0000256" key="2">
    <source>
        <dbReference type="ARBA" id="ARBA00022730"/>
    </source>
</evidence>
<dbReference type="GO" id="GO:0006412">
    <property type="term" value="P:translation"/>
    <property type="evidence" value="ECO:0007669"/>
    <property type="project" value="UniProtKB-UniRule"/>
</dbReference>
<reference evidence="9 10" key="1">
    <citation type="journal article" date="2016" name="Sci. Rep.">
        <title>Metabolic traits of an uncultured archaeal lineage -MSBL1- from brine pools of the Red Sea.</title>
        <authorList>
            <person name="Mwirichia R."/>
            <person name="Alam I."/>
            <person name="Rashid M."/>
            <person name="Vinu M."/>
            <person name="Ba-Alawi W."/>
            <person name="Anthony Kamau A."/>
            <person name="Kamanda Ngugi D."/>
            <person name="Goker M."/>
            <person name="Klenk H.P."/>
            <person name="Bajic V."/>
            <person name="Stingl U."/>
        </authorList>
    </citation>
    <scope>NUCLEOTIDE SEQUENCE [LARGE SCALE GENOMIC DNA]</scope>
    <source>
        <strain evidence="9">SCGC-AAA382A20</strain>
    </source>
</reference>
<evidence type="ECO:0000256" key="1">
    <source>
        <dbReference type="ARBA" id="ARBA00008080"/>
    </source>
</evidence>
<feature type="region of interest" description="Disordered" evidence="8">
    <location>
        <begin position="117"/>
        <end position="169"/>
    </location>
</feature>
<evidence type="ECO:0000313" key="10">
    <source>
        <dbReference type="Proteomes" id="UP000070263"/>
    </source>
</evidence>
<dbReference type="HAMAP" id="MF_01315">
    <property type="entry name" value="Ribosomal_uS13"/>
    <property type="match status" value="1"/>
</dbReference>
<dbReference type="Gene3D" id="1.10.8.50">
    <property type="match status" value="1"/>
</dbReference>
<keyword evidence="3 6" id="KW-0694">RNA-binding</keyword>
<evidence type="ECO:0000256" key="5">
    <source>
        <dbReference type="ARBA" id="ARBA00023274"/>
    </source>
</evidence>
<dbReference type="PROSITE" id="PS00646">
    <property type="entry name" value="RIBOSOMAL_S13_1"/>
    <property type="match status" value="1"/>
</dbReference>
<dbReference type="PANTHER" id="PTHR10871">
    <property type="entry name" value="30S RIBOSOMAL PROTEIN S13/40S RIBOSOMAL PROTEIN S18"/>
    <property type="match status" value="1"/>
</dbReference>
<evidence type="ECO:0000256" key="6">
    <source>
        <dbReference type="HAMAP-Rule" id="MF_01315"/>
    </source>
</evidence>
<dbReference type="GO" id="GO:0003735">
    <property type="term" value="F:structural constituent of ribosome"/>
    <property type="evidence" value="ECO:0007669"/>
    <property type="project" value="InterPro"/>
</dbReference>
<dbReference type="NCBIfam" id="NF003140">
    <property type="entry name" value="PRK04053.1"/>
    <property type="match status" value="1"/>
</dbReference>
<dbReference type="PANTHER" id="PTHR10871:SF3">
    <property type="entry name" value="SMALL RIBOSOMAL SUBUNIT PROTEIN US13"/>
    <property type="match status" value="1"/>
</dbReference>
<dbReference type="AlphaFoldDB" id="A0A133VKA7"/>
<dbReference type="InterPro" id="IPR019977">
    <property type="entry name" value="Ribosomal_uS13_archaeal"/>
</dbReference>
<dbReference type="SUPFAM" id="SSF46946">
    <property type="entry name" value="S13-like H2TH domain"/>
    <property type="match status" value="1"/>
</dbReference>
<dbReference type="FunFam" id="1.10.8.50:FF:000001">
    <property type="entry name" value="30S ribosomal protein S13"/>
    <property type="match status" value="1"/>
</dbReference>
<keyword evidence="10" id="KW-1185">Reference proteome</keyword>
<evidence type="ECO:0000256" key="7">
    <source>
        <dbReference type="RuleBase" id="RU003830"/>
    </source>
</evidence>
<dbReference type="InterPro" id="IPR010979">
    <property type="entry name" value="Ribosomal_uS13-like_H2TH"/>
</dbReference>
<keyword evidence="5 6" id="KW-0687">Ribonucleoprotein</keyword>
<protein>
    <recommendedName>
        <fullName evidence="6">Small ribosomal subunit protein uS13</fullName>
    </recommendedName>
</protein>
<dbReference type="EMBL" id="LHYE01000025">
    <property type="protein sequence ID" value="KXB06882.1"/>
    <property type="molecule type" value="Genomic_DNA"/>
</dbReference>
<dbReference type="GO" id="GO:0005829">
    <property type="term" value="C:cytosol"/>
    <property type="evidence" value="ECO:0007669"/>
    <property type="project" value="TreeGrafter"/>
</dbReference>
<gene>
    <name evidence="6" type="primary">rps13</name>
    <name evidence="9" type="ORF">AKJ51_02570</name>
</gene>
<dbReference type="InterPro" id="IPR001892">
    <property type="entry name" value="Ribosomal_uS13"/>
</dbReference>
<dbReference type="GO" id="GO:0019843">
    <property type="term" value="F:rRNA binding"/>
    <property type="evidence" value="ECO:0007669"/>
    <property type="project" value="UniProtKB-UniRule"/>
</dbReference>
<evidence type="ECO:0000313" key="9">
    <source>
        <dbReference type="EMBL" id="KXB06882.1"/>
    </source>
</evidence>
<dbReference type="PATRIC" id="fig|1698280.3.peg.423"/>
<dbReference type="Pfam" id="PF00416">
    <property type="entry name" value="Ribosomal_S13"/>
    <property type="match status" value="1"/>
</dbReference>
<dbReference type="NCBIfam" id="TIGR03629">
    <property type="entry name" value="uS13_arch"/>
    <property type="match status" value="1"/>
</dbReference>
<keyword evidence="2 6" id="KW-0699">rRNA-binding</keyword>